<keyword evidence="2" id="KW-0175">Coiled coil</keyword>
<dbReference type="EMBL" id="PQSP01000002">
    <property type="protein sequence ID" value="RUS67396.1"/>
    <property type="molecule type" value="Genomic_DNA"/>
</dbReference>
<dbReference type="Gene3D" id="2.30.110.50">
    <property type="match status" value="1"/>
</dbReference>
<dbReference type="OrthoDB" id="1907165at2"/>
<dbReference type="InterPro" id="IPR017847">
    <property type="entry name" value="T6SS_RhsGE_Vgr_subset"/>
</dbReference>
<dbReference type="RefSeq" id="WP_126979393.1">
    <property type="nucleotide sequence ID" value="NZ_PQSP01000002.1"/>
</dbReference>
<evidence type="ECO:0000313" key="7">
    <source>
        <dbReference type="EMBL" id="RUS67396.1"/>
    </source>
</evidence>
<dbReference type="Gene3D" id="3.55.50.10">
    <property type="entry name" value="Baseplate protein-like domains"/>
    <property type="match status" value="1"/>
</dbReference>
<feature type="domain" description="Gp5/Type VI secretion system Vgr protein OB-fold" evidence="4">
    <location>
        <begin position="406"/>
        <end position="474"/>
    </location>
</feature>
<dbReference type="GO" id="GO:0016874">
    <property type="term" value="F:ligase activity"/>
    <property type="evidence" value="ECO:0007669"/>
    <property type="project" value="UniProtKB-KW"/>
</dbReference>
<keyword evidence="7" id="KW-0436">Ligase</keyword>
<evidence type="ECO:0000256" key="3">
    <source>
        <dbReference type="SAM" id="MobiDB-lite"/>
    </source>
</evidence>
<dbReference type="InterPro" id="IPR037026">
    <property type="entry name" value="Vgr_OB-fold_dom_sf"/>
</dbReference>
<dbReference type="Pfam" id="PF13296">
    <property type="entry name" value="T6SS_Vgr"/>
    <property type="match status" value="1"/>
</dbReference>
<dbReference type="NCBIfam" id="TIGR01646">
    <property type="entry name" value="vgr_GE"/>
    <property type="match status" value="1"/>
</dbReference>
<evidence type="ECO:0000259" key="4">
    <source>
        <dbReference type="Pfam" id="PF04717"/>
    </source>
</evidence>
<feature type="domain" description="DUF2345" evidence="5">
    <location>
        <begin position="625"/>
        <end position="753"/>
    </location>
</feature>
<feature type="region of interest" description="Disordered" evidence="3">
    <location>
        <begin position="345"/>
        <end position="366"/>
    </location>
</feature>
<dbReference type="AlphaFoldDB" id="A0A433SFC9"/>
<evidence type="ECO:0000256" key="1">
    <source>
        <dbReference type="ARBA" id="ARBA00005558"/>
    </source>
</evidence>
<dbReference type="Gene3D" id="2.40.50.230">
    <property type="entry name" value="Gp5 N-terminal domain"/>
    <property type="match status" value="1"/>
</dbReference>
<dbReference type="SUPFAM" id="SSF69255">
    <property type="entry name" value="gp5 N-terminal domain-like"/>
    <property type="match status" value="1"/>
</dbReference>
<keyword evidence="8" id="KW-1185">Reference proteome</keyword>
<dbReference type="Proteomes" id="UP000286947">
    <property type="component" value="Unassembled WGS sequence"/>
</dbReference>
<feature type="coiled-coil region" evidence="2">
    <location>
        <begin position="573"/>
        <end position="607"/>
    </location>
</feature>
<evidence type="ECO:0000313" key="8">
    <source>
        <dbReference type="Proteomes" id="UP000286947"/>
    </source>
</evidence>
<dbReference type="NCBIfam" id="TIGR03361">
    <property type="entry name" value="VI_Rhs_Vgr"/>
    <property type="match status" value="1"/>
</dbReference>
<dbReference type="Gene3D" id="4.10.220.110">
    <property type="match status" value="1"/>
</dbReference>
<comment type="similarity">
    <text evidence="1">Belongs to the VgrG protein family.</text>
</comment>
<reference evidence="7 8" key="1">
    <citation type="submission" date="2018-01" db="EMBL/GenBank/DDBJ databases">
        <title>Saezia sanguinis gen. nov., sp. nov., in the order Burkholderiales isolated from human blood.</title>
        <authorList>
            <person name="Medina-Pascual M.J."/>
            <person name="Valdezate S."/>
            <person name="Monzon S."/>
            <person name="Cuesta I."/>
            <person name="Carrasco G."/>
            <person name="Villalon P."/>
            <person name="Saez-Nieto J.A."/>
        </authorList>
    </citation>
    <scope>NUCLEOTIDE SEQUENCE [LARGE SCALE GENOMIC DNA]</scope>
    <source>
        <strain evidence="7 8">CNM695-12</strain>
    </source>
</reference>
<gene>
    <name evidence="7" type="primary">vgrG1_3</name>
    <name evidence="7" type="ORF">CUZ56_01341</name>
</gene>
<accession>A0A433SFC9</accession>
<evidence type="ECO:0000256" key="2">
    <source>
        <dbReference type="SAM" id="Coils"/>
    </source>
</evidence>
<dbReference type="Pfam" id="PF05954">
    <property type="entry name" value="Phage_GPD"/>
    <property type="match status" value="1"/>
</dbReference>
<sequence length="808" mass="90011">MVQTDLRFSFEAGKNNEESETTPITFDVVEFKLEEALNEPFVLEIELLSSDANINFDKLLDQPALFTIWQGGTAVRYVRGLISNFSQRETGFRRTRYHAVVEPMLSRTRLYSDWEIFQQQSVPEIVGKVLKADRVDNYILNAQQPHLSREFCVQADETDLQFIQRLLAEESFVYRFEHGEQNHQLLITDVIQTFGSLSSTEDTEGQEDNAPAAQPVLYQPNPAGDRPQPALRTFAYQEKVRTARQTQRDYTFKNPRYDQQQMSIGRHMPAQSTEYERYDYPGRYKQDSVGVPFTRTRLQSLRRDARTATASGDDARIQPGVAFELTGHPRGDLNTFWRPVRVEHKGQQHTSGEEEAASAQVSTHYEQTAELVPATTEWKAEIPPKPHLHGPEIAHVVGPVGEEIFTDEYGRVKVQFPWDRIGGFDEHSTCWIRVAQNWAGAGWGHMALPRVGQEVIVDFLDGDPDQPIITGRTYDANHPTPYRLPALKTQQTVKSKEHKGTGYNELLIDDTTGEIKTQLHSTHGATQLTLGYLTHPRRNDGTGDGRGEGFELRTDDWGAIRAAKGLYISTDERQNAQGKQLDLQEAIDNLQNALGIAQQLAQAAQTAKAIPAEVQDQRQQLQEVYTDLKASGILSNSVAGTALASTRSAQVSANQHVTITSGKNTDVSAAKNLTATAADAVSIVAVQQGMQLIANQGMMQVQAQHGEMNIIADKTLKILSTHGKTEIAAQKELLLTCQGAYIKLSGGRIEIGGTKLDLKAPFNATGSATINYAMPMFTPAKAAFNLTGTPLEQHEQTLTRCRFFLFSE</sequence>
<dbReference type="InterPro" id="IPR006531">
    <property type="entry name" value="Gp5/Vgr_OB"/>
</dbReference>
<dbReference type="EC" id="6.3.2.-" evidence="7"/>
<comment type="caution">
    <text evidence="7">The sequence shown here is derived from an EMBL/GenBank/DDBJ whole genome shotgun (WGS) entry which is preliminary data.</text>
</comment>
<dbReference type="InterPro" id="IPR028244">
    <property type="entry name" value="T6SS_Rhs_Vgr_dom"/>
</dbReference>
<protein>
    <submittedName>
        <fullName evidence="7">Actin cross-linking toxin VgrG1</fullName>
        <ecNumber evidence="7">6.3.2.-</ecNumber>
    </submittedName>
</protein>
<dbReference type="InterPro" id="IPR018769">
    <property type="entry name" value="VgrG2_DUF2345"/>
</dbReference>
<name>A0A433SFC9_9BURK</name>
<evidence type="ECO:0000259" key="5">
    <source>
        <dbReference type="Pfam" id="PF10106"/>
    </source>
</evidence>
<dbReference type="InterPro" id="IPR006533">
    <property type="entry name" value="T6SS_Vgr_RhsGE"/>
</dbReference>
<organism evidence="7 8">
    <name type="scientific">Saezia sanguinis</name>
    <dbReference type="NCBI Taxonomy" id="1965230"/>
    <lineage>
        <taxon>Bacteria</taxon>
        <taxon>Pseudomonadati</taxon>
        <taxon>Pseudomonadota</taxon>
        <taxon>Betaproteobacteria</taxon>
        <taxon>Burkholderiales</taxon>
        <taxon>Saeziaceae</taxon>
        <taxon>Saezia</taxon>
    </lineage>
</organism>
<dbReference type="Pfam" id="PF10106">
    <property type="entry name" value="DUF2345"/>
    <property type="match status" value="1"/>
</dbReference>
<dbReference type="SUPFAM" id="SSF69279">
    <property type="entry name" value="Phage tail proteins"/>
    <property type="match status" value="2"/>
</dbReference>
<evidence type="ECO:0000259" key="6">
    <source>
        <dbReference type="Pfam" id="PF13296"/>
    </source>
</evidence>
<dbReference type="Pfam" id="PF04717">
    <property type="entry name" value="Phage_base_V"/>
    <property type="match status" value="1"/>
</dbReference>
<proteinExistence type="inferred from homology"/>
<dbReference type="SUPFAM" id="SSF69349">
    <property type="entry name" value="Phage fibre proteins"/>
    <property type="match status" value="1"/>
</dbReference>
<feature type="domain" description="Putative type VI secretion system Rhs element associated Vgr" evidence="6">
    <location>
        <begin position="496"/>
        <end position="604"/>
    </location>
</feature>